<dbReference type="RefSeq" id="WP_196197705.1">
    <property type="nucleotide sequence ID" value="NZ_JADPRT010000017.1"/>
</dbReference>
<feature type="transmembrane region" description="Helical" evidence="7">
    <location>
        <begin position="122"/>
        <end position="139"/>
    </location>
</feature>
<dbReference type="Gene3D" id="3.10.20.90">
    <property type="entry name" value="Phosphatidylinositol 3-kinase Catalytic Subunit, Chain A, domain 1"/>
    <property type="match status" value="1"/>
</dbReference>
<feature type="transmembrane region" description="Helical" evidence="7">
    <location>
        <begin position="216"/>
        <end position="238"/>
    </location>
</feature>
<feature type="transmembrane region" description="Helical" evidence="7">
    <location>
        <begin position="271"/>
        <end position="291"/>
    </location>
</feature>
<feature type="transmembrane region" description="Helical" evidence="7">
    <location>
        <begin position="452"/>
        <end position="471"/>
    </location>
</feature>
<comment type="similarity">
    <text evidence="2">Belongs to the EccD/Snm4 family.</text>
</comment>
<evidence type="ECO:0000256" key="1">
    <source>
        <dbReference type="ARBA" id="ARBA00004651"/>
    </source>
</evidence>
<evidence type="ECO:0000313" key="9">
    <source>
        <dbReference type="EMBL" id="MBF9072526.1"/>
    </source>
</evidence>
<evidence type="ECO:0000313" key="10">
    <source>
        <dbReference type="Proteomes" id="UP000657385"/>
    </source>
</evidence>
<keyword evidence="5 7" id="KW-1133">Transmembrane helix</keyword>
<feature type="transmembrane region" description="Helical" evidence="7">
    <location>
        <begin position="175"/>
        <end position="196"/>
    </location>
</feature>
<dbReference type="EMBL" id="JADPRT010000017">
    <property type="protein sequence ID" value="MBF9072526.1"/>
    <property type="molecule type" value="Genomic_DNA"/>
</dbReference>
<dbReference type="InterPro" id="IPR024962">
    <property type="entry name" value="YukD-like"/>
</dbReference>
<feature type="transmembrane region" description="Helical" evidence="7">
    <location>
        <begin position="333"/>
        <end position="351"/>
    </location>
</feature>
<keyword evidence="3" id="KW-1003">Cell membrane</keyword>
<gene>
    <name evidence="9" type="primary">eccD</name>
    <name evidence="9" type="ORF">I2501_31370</name>
</gene>
<proteinExistence type="inferred from homology"/>
<evidence type="ECO:0000256" key="5">
    <source>
        <dbReference type="ARBA" id="ARBA00022989"/>
    </source>
</evidence>
<keyword evidence="4 7" id="KW-0812">Transmembrane</keyword>
<dbReference type="AlphaFoldDB" id="A0A931BBE7"/>
<dbReference type="GO" id="GO:0005886">
    <property type="term" value="C:plasma membrane"/>
    <property type="evidence" value="ECO:0007669"/>
    <property type="project" value="UniProtKB-SubCell"/>
</dbReference>
<feature type="transmembrane region" description="Helical" evidence="7">
    <location>
        <begin position="411"/>
        <end position="431"/>
    </location>
</feature>
<dbReference type="Pfam" id="PF19053">
    <property type="entry name" value="EccD"/>
    <property type="match status" value="1"/>
</dbReference>
<organism evidence="9 10">
    <name type="scientific">Streptacidiphilus fuscans</name>
    <dbReference type="NCBI Taxonomy" id="2789292"/>
    <lineage>
        <taxon>Bacteria</taxon>
        <taxon>Bacillati</taxon>
        <taxon>Actinomycetota</taxon>
        <taxon>Actinomycetes</taxon>
        <taxon>Kitasatosporales</taxon>
        <taxon>Streptomycetaceae</taxon>
        <taxon>Streptacidiphilus</taxon>
    </lineage>
</organism>
<reference evidence="9" key="1">
    <citation type="submission" date="2020-11" db="EMBL/GenBank/DDBJ databases">
        <title>Isolation and identification of active actinomycetes.</title>
        <authorList>
            <person name="Yu B."/>
        </authorList>
    </citation>
    <scope>NUCLEOTIDE SEQUENCE</scope>
    <source>
        <strain evidence="9">NEAU-YB345</strain>
    </source>
</reference>
<dbReference type="NCBIfam" id="TIGR03920">
    <property type="entry name" value="T7SS_EccD"/>
    <property type="match status" value="1"/>
</dbReference>
<comment type="subcellular location">
    <subcellularLocation>
        <location evidence="1">Cell membrane</location>
        <topology evidence="1">Multi-pass membrane protein</topology>
    </subcellularLocation>
</comment>
<feature type="transmembrane region" description="Helical" evidence="7">
    <location>
        <begin position="145"/>
        <end position="163"/>
    </location>
</feature>
<dbReference type="Proteomes" id="UP000657385">
    <property type="component" value="Unassembled WGS sequence"/>
</dbReference>
<keyword evidence="6 7" id="KW-0472">Membrane</keyword>
<dbReference type="InterPro" id="IPR044049">
    <property type="entry name" value="EccD_transm"/>
</dbReference>
<dbReference type="InterPro" id="IPR006707">
    <property type="entry name" value="T7SS_EccD"/>
</dbReference>
<feature type="transmembrane region" description="Helical" evidence="7">
    <location>
        <begin position="386"/>
        <end position="405"/>
    </location>
</feature>
<dbReference type="PIRSF" id="PIRSF017804">
    <property type="entry name" value="Secretion_EccD1"/>
    <property type="match status" value="1"/>
</dbReference>
<name>A0A931BBE7_9ACTN</name>
<protein>
    <submittedName>
        <fullName evidence="9">Type VII secretion integral membrane protein EccD</fullName>
    </submittedName>
</protein>
<evidence type="ECO:0000256" key="4">
    <source>
        <dbReference type="ARBA" id="ARBA00022692"/>
    </source>
</evidence>
<evidence type="ECO:0000256" key="6">
    <source>
        <dbReference type="ARBA" id="ARBA00023136"/>
    </source>
</evidence>
<feature type="domain" description="EccD-like transmembrane" evidence="8">
    <location>
        <begin position="119"/>
        <end position="474"/>
    </location>
</feature>
<evidence type="ECO:0000259" key="8">
    <source>
        <dbReference type="Pfam" id="PF19053"/>
    </source>
</evidence>
<dbReference type="Pfam" id="PF08817">
    <property type="entry name" value="YukD"/>
    <property type="match status" value="1"/>
</dbReference>
<keyword evidence="10" id="KW-1185">Reference proteome</keyword>
<accession>A0A931BBE7</accession>
<sequence>MTIEPVLSAEVCRVTVVGPKAQADLAVPVSLSVSALLPALLARIEEPTDPGNGPWVLQRLGEDPLDPDATPDSLGLRDGEVLYLRPAESALPSLHFDDLADGVAHVLAGRADRWQPQHTRRLAVTVAALTLAALLWALLGFGPGAAAAGTAGGLAVLLAAVAVTGDRLRSGDGTVVLAGTAALLFAATAGLTFRAAPHGGHGAYGGFAGFGGFGGYAPGEPSVLVAAGAVAVLATVLLGLRVLPVVIPATALTVALAAGIGALLARSSDLPAGQAAAVVAVALFVLGHFGPRLALRLARLRVPQLPHNAEELQQDIDPEPQERVERRVTAAHAYLNTLSLASALVYAVGLWCMVRESGWIGWVLPLAFCGAVLLRSRGLTSTLQRVPMVLAGALGLALLLVVRGASHSPTGRAVAVVVLLVAAGLLLVAAWRLPSSRLLPVWAHSGDLLETISAIALLPLLLQAVHAYAWFRSLAS</sequence>
<feature type="transmembrane region" description="Helical" evidence="7">
    <location>
        <begin position="245"/>
        <end position="265"/>
    </location>
</feature>
<evidence type="ECO:0000256" key="7">
    <source>
        <dbReference type="SAM" id="Phobius"/>
    </source>
</evidence>
<evidence type="ECO:0000256" key="2">
    <source>
        <dbReference type="ARBA" id="ARBA00006162"/>
    </source>
</evidence>
<comment type="caution">
    <text evidence="9">The sequence shown here is derived from an EMBL/GenBank/DDBJ whole genome shotgun (WGS) entry which is preliminary data.</text>
</comment>
<evidence type="ECO:0000256" key="3">
    <source>
        <dbReference type="ARBA" id="ARBA00022475"/>
    </source>
</evidence>